<name>A0ABR3TP61_9PEZI</name>
<evidence type="ECO:0000313" key="1">
    <source>
        <dbReference type="EMBL" id="KAL1641409.1"/>
    </source>
</evidence>
<organism evidence="1 2">
    <name type="scientific">Diplodia intermedia</name>
    <dbReference type="NCBI Taxonomy" id="856260"/>
    <lineage>
        <taxon>Eukaryota</taxon>
        <taxon>Fungi</taxon>
        <taxon>Dikarya</taxon>
        <taxon>Ascomycota</taxon>
        <taxon>Pezizomycotina</taxon>
        <taxon>Dothideomycetes</taxon>
        <taxon>Dothideomycetes incertae sedis</taxon>
        <taxon>Botryosphaeriales</taxon>
        <taxon>Botryosphaeriaceae</taxon>
        <taxon>Diplodia</taxon>
    </lineage>
</organism>
<dbReference type="Gene3D" id="3.40.50.2000">
    <property type="entry name" value="Glycogen Phosphorylase B"/>
    <property type="match status" value="1"/>
</dbReference>
<reference evidence="1 2" key="1">
    <citation type="journal article" date="2023" name="Plant Dis.">
        <title>First Report of Diplodia intermedia Causing Canker and Dieback Diseases on Apple Trees in Canada.</title>
        <authorList>
            <person name="Ellouze W."/>
            <person name="Ilyukhin E."/>
            <person name="Sulman M."/>
            <person name="Ali S."/>
        </authorList>
    </citation>
    <scope>NUCLEOTIDE SEQUENCE [LARGE SCALE GENOMIC DNA]</scope>
    <source>
        <strain evidence="1 2">M45-28</strain>
    </source>
</reference>
<dbReference type="Pfam" id="PF00982">
    <property type="entry name" value="Glyco_transf_20"/>
    <property type="match status" value="1"/>
</dbReference>
<comment type="caution">
    <text evidence="1">The sequence shown here is derived from an EMBL/GenBank/DDBJ whole genome shotgun (WGS) entry which is preliminary data.</text>
</comment>
<gene>
    <name evidence="1" type="primary">TPS3_2</name>
    <name evidence="1" type="ORF">SLS58_006110</name>
</gene>
<dbReference type="EMBL" id="JAKEKT020000040">
    <property type="protein sequence ID" value="KAL1641409.1"/>
    <property type="molecule type" value="Genomic_DNA"/>
</dbReference>
<dbReference type="Proteomes" id="UP001521184">
    <property type="component" value="Unassembled WGS sequence"/>
</dbReference>
<protein>
    <submittedName>
        <fullName evidence="1">Trehalose-6-P synthase/phosphatase complex subunit</fullName>
    </submittedName>
</protein>
<dbReference type="PANTHER" id="PTHR10788:SF15">
    <property type="entry name" value="TREHALOSE SYNTHASE COMPLEX REGULATORY SUBUNIT TPS3-RELATED"/>
    <property type="match status" value="1"/>
</dbReference>
<dbReference type="SUPFAM" id="SSF53756">
    <property type="entry name" value="UDP-Glycosyltransferase/glycogen phosphorylase"/>
    <property type="match status" value="1"/>
</dbReference>
<accession>A0ABR3TP61</accession>
<evidence type="ECO:0000313" key="2">
    <source>
        <dbReference type="Proteomes" id="UP001521184"/>
    </source>
</evidence>
<dbReference type="InterPro" id="IPR001830">
    <property type="entry name" value="Glyco_trans_20"/>
</dbReference>
<dbReference type="PANTHER" id="PTHR10788">
    <property type="entry name" value="TREHALOSE-6-PHOSPHATE SYNTHASE"/>
    <property type="match status" value="1"/>
</dbReference>
<sequence>MDTFAVRPTIVSRLDSQHNAEEGTNSYDALAVWVDDNDLDGHYAHYCKTILWPVFHYQIPNLPKSKAYEDHSCIYYEHVNQAFADKIVKSYKRGDVTWIHSAFENPPSVSAKSLSDIRIPILDPGIARTFGAEETIFHQKHARSYSLSFSINSNAGRKATRTSPWRAAPPL</sequence>
<keyword evidence="2" id="KW-1185">Reference proteome</keyword>
<proteinExistence type="predicted"/>